<keyword evidence="3" id="KW-1185">Reference proteome</keyword>
<protein>
    <submittedName>
        <fullName evidence="2">Uncharacterized protein</fullName>
    </submittedName>
</protein>
<evidence type="ECO:0000313" key="3">
    <source>
        <dbReference type="Proteomes" id="UP001195769"/>
    </source>
</evidence>
<dbReference type="EMBL" id="JABBWK010000003">
    <property type="protein sequence ID" value="KAG1907024.1"/>
    <property type="molecule type" value="Genomic_DNA"/>
</dbReference>
<dbReference type="AlphaFoldDB" id="A0AAD4EL68"/>
<comment type="caution">
    <text evidence="2">The sequence shown here is derived from an EMBL/GenBank/DDBJ whole genome shotgun (WGS) entry which is preliminary data.</text>
</comment>
<proteinExistence type="predicted"/>
<evidence type="ECO:0000313" key="2">
    <source>
        <dbReference type="EMBL" id="KAG1907024.1"/>
    </source>
</evidence>
<dbReference type="RefSeq" id="XP_041232599.1">
    <property type="nucleotide sequence ID" value="XM_041371487.1"/>
</dbReference>
<organism evidence="2 3">
    <name type="scientific">Suillus fuscotomentosus</name>
    <dbReference type="NCBI Taxonomy" id="1912939"/>
    <lineage>
        <taxon>Eukaryota</taxon>
        <taxon>Fungi</taxon>
        <taxon>Dikarya</taxon>
        <taxon>Basidiomycota</taxon>
        <taxon>Agaricomycotina</taxon>
        <taxon>Agaricomycetes</taxon>
        <taxon>Agaricomycetidae</taxon>
        <taxon>Boletales</taxon>
        <taxon>Suillineae</taxon>
        <taxon>Suillaceae</taxon>
        <taxon>Suillus</taxon>
    </lineage>
</organism>
<feature type="transmembrane region" description="Helical" evidence="1">
    <location>
        <begin position="14"/>
        <end position="36"/>
    </location>
</feature>
<gene>
    <name evidence="2" type="ORF">F5891DRAFT_353545</name>
</gene>
<keyword evidence="1" id="KW-0472">Membrane</keyword>
<name>A0AAD4EL68_9AGAM</name>
<dbReference type="GeneID" id="64665785"/>
<sequence>MVCSSAFACPSFTIFQYGPILSSTLRSMSVWVVVSIIKNKYSIHEIGMVIAGNPYIIVRVSAVIFATTILMLLSLQGINHVTGTPQRA</sequence>
<accession>A0AAD4EL68</accession>
<reference evidence="2" key="1">
    <citation type="journal article" date="2020" name="New Phytol.">
        <title>Comparative genomics reveals dynamic genome evolution in host specialist ectomycorrhizal fungi.</title>
        <authorList>
            <person name="Lofgren L.A."/>
            <person name="Nguyen N.H."/>
            <person name="Vilgalys R."/>
            <person name="Ruytinx J."/>
            <person name="Liao H.L."/>
            <person name="Branco S."/>
            <person name="Kuo A."/>
            <person name="LaButti K."/>
            <person name="Lipzen A."/>
            <person name="Andreopoulos W."/>
            <person name="Pangilinan J."/>
            <person name="Riley R."/>
            <person name="Hundley H."/>
            <person name="Na H."/>
            <person name="Barry K."/>
            <person name="Grigoriev I.V."/>
            <person name="Stajich J.E."/>
            <person name="Kennedy P.G."/>
        </authorList>
    </citation>
    <scope>NUCLEOTIDE SEQUENCE</scope>
    <source>
        <strain evidence="2">FC203</strain>
    </source>
</reference>
<dbReference type="Proteomes" id="UP001195769">
    <property type="component" value="Unassembled WGS sequence"/>
</dbReference>
<feature type="transmembrane region" description="Helical" evidence="1">
    <location>
        <begin position="56"/>
        <end position="78"/>
    </location>
</feature>
<keyword evidence="1" id="KW-0812">Transmembrane</keyword>
<keyword evidence="1" id="KW-1133">Transmembrane helix</keyword>
<evidence type="ECO:0000256" key="1">
    <source>
        <dbReference type="SAM" id="Phobius"/>
    </source>
</evidence>